<dbReference type="AlphaFoldDB" id="A0A6A6RKT4"/>
<organism evidence="1 2">
    <name type="scientific">Massarina eburnea CBS 473.64</name>
    <dbReference type="NCBI Taxonomy" id="1395130"/>
    <lineage>
        <taxon>Eukaryota</taxon>
        <taxon>Fungi</taxon>
        <taxon>Dikarya</taxon>
        <taxon>Ascomycota</taxon>
        <taxon>Pezizomycotina</taxon>
        <taxon>Dothideomycetes</taxon>
        <taxon>Pleosporomycetidae</taxon>
        <taxon>Pleosporales</taxon>
        <taxon>Massarineae</taxon>
        <taxon>Massarinaceae</taxon>
        <taxon>Massarina</taxon>
    </lineage>
</organism>
<evidence type="ECO:0000313" key="1">
    <source>
        <dbReference type="EMBL" id="KAF2634608.1"/>
    </source>
</evidence>
<accession>A0A6A6RKT4</accession>
<name>A0A6A6RKT4_9PLEO</name>
<proteinExistence type="predicted"/>
<evidence type="ECO:0000313" key="2">
    <source>
        <dbReference type="Proteomes" id="UP000799753"/>
    </source>
</evidence>
<dbReference type="Proteomes" id="UP000799753">
    <property type="component" value="Unassembled WGS sequence"/>
</dbReference>
<sequence length="157" mass="17873">MPLRNFQPSTGVLRPRPPVQLGAGVTIATYPRKARLDLMRRTLPRSRDAKQRQARLQGLLKRVNQWDYSLKRKDEVSDWSILGPRETARIRKMRKRMGTGSGVNWNTDARKLDSGKWAQEKMGIRLGGVEGRKFVVGKGVKRSSRLAVMECADESQN</sequence>
<dbReference type="EMBL" id="MU006817">
    <property type="protein sequence ID" value="KAF2634608.1"/>
    <property type="molecule type" value="Genomic_DNA"/>
</dbReference>
<keyword evidence="2" id="KW-1185">Reference proteome</keyword>
<gene>
    <name evidence="1" type="ORF">P280DRAFT_523908</name>
</gene>
<protein>
    <submittedName>
        <fullName evidence="1">Uncharacterized protein</fullName>
    </submittedName>
</protein>
<reference evidence="1" key="1">
    <citation type="journal article" date="2020" name="Stud. Mycol.">
        <title>101 Dothideomycetes genomes: a test case for predicting lifestyles and emergence of pathogens.</title>
        <authorList>
            <person name="Haridas S."/>
            <person name="Albert R."/>
            <person name="Binder M."/>
            <person name="Bloem J."/>
            <person name="Labutti K."/>
            <person name="Salamov A."/>
            <person name="Andreopoulos B."/>
            <person name="Baker S."/>
            <person name="Barry K."/>
            <person name="Bills G."/>
            <person name="Bluhm B."/>
            <person name="Cannon C."/>
            <person name="Castanera R."/>
            <person name="Culley D."/>
            <person name="Daum C."/>
            <person name="Ezra D."/>
            <person name="Gonzalez J."/>
            <person name="Henrissat B."/>
            <person name="Kuo A."/>
            <person name="Liang C."/>
            <person name="Lipzen A."/>
            <person name="Lutzoni F."/>
            <person name="Magnuson J."/>
            <person name="Mondo S."/>
            <person name="Nolan M."/>
            <person name="Ohm R."/>
            <person name="Pangilinan J."/>
            <person name="Park H.-J."/>
            <person name="Ramirez L."/>
            <person name="Alfaro M."/>
            <person name="Sun H."/>
            <person name="Tritt A."/>
            <person name="Yoshinaga Y."/>
            <person name="Zwiers L.-H."/>
            <person name="Turgeon B."/>
            <person name="Goodwin S."/>
            <person name="Spatafora J."/>
            <person name="Crous P."/>
            <person name="Grigoriev I."/>
        </authorList>
    </citation>
    <scope>NUCLEOTIDE SEQUENCE</scope>
    <source>
        <strain evidence="1">CBS 473.64</strain>
    </source>
</reference>